<reference evidence="6 7" key="1">
    <citation type="submission" date="2019-03" db="EMBL/GenBank/DDBJ databases">
        <title>Genomic Encyclopedia of Type Strains, Phase IV (KMG-IV): sequencing the most valuable type-strain genomes for metagenomic binning, comparative biology and taxonomic classification.</title>
        <authorList>
            <person name="Goeker M."/>
        </authorList>
    </citation>
    <scope>NUCLEOTIDE SEQUENCE [LARGE SCALE GENOMIC DNA]</scope>
    <source>
        <strain evidence="6 7">DSM 10053</strain>
    </source>
</reference>
<evidence type="ECO:0000313" key="6">
    <source>
        <dbReference type="EMBL" id="TCK71419.1"/>
    </source>
</evidence>
<feature type="binding site" evidence="4">
    <location>
        <position position="120"/>
    </location>
    <ligand>
        <name>NAD(+)</name>
        <dbReference type="ChEBI" id="CHEBI:57540"/>
    </ligand>
</feature>
<protein>
    <submittedName>
        <fullName evidence="6">Putative oxidoreductase</fullName>
    </submittedName>
</protein>
<dbReference type="PIRSF" id="PIRSF000112">
    <property type="entry name" value="Glycerol_dehydrogenase"/>
    <property type="match status" value="1"/>
</dbReference>
<feature type="domain" description="Alcohol dehydrogenase iron-type/glycerol dehydrogenase GldA" evidence="5">
    <location>
        <begin position="13"/>
        <end position="148"/>
    </location>
</feature>
<keyword evidence="2" id="KW-0560">Oxidoreductase</keyword>
<evidence type="ECO:0000256" key="1">
    <source>
        <dbReference type="ARBA" id="ARBA00022723"/>
    </source>
</evidence>
<gene>
    <name evidence="6" type="ORF">EV692_0489</name>
</gene>
<dbReference type="RefSeq" id="WP_132300172.1">
    <property type="nucleotide sequence ID" value="NZ_CP170642.1"/>
</dbReference>
<accession>A0A4R1L587</accession>
<dbReference type="InterPro" id="IPR016205">
    <property type="entry name" value="Glycerol_DH"/>
</dbReference>
<evidence type="ECO:0000256" key="2">
    <source>
        <dbReference type="ARBA" id="ARBA00023002"/>
    </source>
</evidence>
<keyword evidence="4" id="KW-0520">NAD</keyword>
<dbReference type="GO" id="GO:0016614">
    <property type="term" value="F:oxidoreductase activity, acting on CH-OH group of donors"/>
    <property type="evidence" value="ECO:0007669"/>
    <property type="project" value="InterPro"/>
</dbReference>
<dbReference type="Pfam" id="PF00465">
    <property type="entry name" value="Fe-ADH"/>
    <property type="match status" value="1"/>
</dbReference>
<organism evidence="6 7">
    <name type="scientific">Lonepinella koalarum</name>
    <dbReference type="NCBI Taxonomy" id="53417"/>
    <lineage>
        <taxon>Bacteria</taxon>
        <taxon>Pseudomonadati</taxon>
        <taxon>Pseudomonadota</taxon>
        <taxon>Gammaproteobacteria</taxon>
        <taxon>Pasteurellales</taxon>
        <taxon>Pasteurellaceae</taxon>
        <taxon>Lonepinella</taxon>
    </lineage>
</organism>
<comment type="caution">
    <text evidence="6">The sequence shown here is derived from an EMBL/GenBank/DDBJ whole genome shotgun (WGS) entry which is preliminary data.</text>
</comment>
<evidence type="ECO:0000259" key="5">
    <source>
        <dbReference type="Pfam" id="PF00465"/>
    </source>
</evidence>
<dbReference type="PANTHER" id="PTHR43616">
    <property type="entry name" value="GLYCEROL DEHYDROGENASE"/>
    <property type="match status" value="1"/>
</dbReference>
<proteinExistence type="predicted"/>
<feature type="binding site" evidence="4">
    <location>
        <begin position="111"/>
        <end position="114"/>
    </location>
    <ligand>
        <name>NAD(+)</name>
        <dbReference type="ChEBI" id="CHEBI:57540"/>
    </ligand>
</feature>
<dbReference type="EMBL" id="SMGJ01000001">
    <property type="protein sequence ID" value="TCK71419.1"/>
    <property type="molecule type" value="Genomic_DNA"/>
</dbReference>
<keyword evidence="1 3" id="KW-0479">Metal-binding</keyword>
<evidence type="ECO:0000313" key="7">
    <source>
        <dbReference type="Proteomes" id="UP000295496"/>
    </source>
</evidence>
<feature type="binding site" evidence="3">
    <location>
        <position position="166"/>
    </location>
    <ligand>
        <name>glycerol</name>
        <dbReference type="ChEBI" id="CHEBI:17754"/>
    </ligand>
</feature>
<dbReference type="GO" id="GO:0046872">
    <property type="term" value="F:metal ion binding"/>
    <property type="evidence" value="ECO:0007669"/>
    <property type="project" value="UniProtKB-KW"/>
</dbReference>
<feature type="binding site" evidence="3">
    <location>
        <position position="251"/>
    </location>
    <ligand>
        <name>glycerol</name>
        <dbReference type="ChEBI" id="CHEBI:17754"/>
    </ligand>
</feature>
<sequence length="354" mass="38730">MDLRSISRGIGQFICNQGALSMLNAKLTSFVNPVFLTGQKAYAAFSSFYQSEKDYPCYFYDGSCSHENIEYLANSLPIDCDCIVAIGGGKLIDTAKSVANRLNVEYITVPTLLSTCAAYTPLSIIYQSDGRIKQGEHYERAAYLCLADLDLLVHSPKSYLLDGIGDTLAKWYEANAAVANLTDDVPVFVQAALQMAKLIQQVLLNETDAAIASLTSHQVTPAFKHIVETIIGLGGMVGGLAGRKARVAGAHAIHDGMSQFPQTHQYGHGIKVAYGILVQLAAEKKMTEIEELLPFFTKYQFIHRLQDFGIHENLTEVMQQIAEIACGDGQTFRLAVPNCTVAQVVEAMQYVENL</sequence>
<feature type="binding site" evidence="4">
    <location>
        <position position="126"/>
    </location>
    <ligand>
        <name>NAD(+)</name>
        <dbReference type="ChEBI" id="CHEBI:57540"/>
    </ligand>
</feature>
<evidence type="ECO:0000256" key="4">
    <source>
        <dbReference type="PIRSR" id="PIRSR000112-3"/>
    </source>
</evidence>
<dbReference type="CDD" id="cd08172">
    <property type="entry name" value="GlyDH-like"/>
    <property type="match status" value="1"/>
</dbReference>
<evidence type="ECO:0000256" key="3">
    <source>
        <dbReference type="PIRSR" id="PIRSR000112-1"/>
    </source>
</evidence>
<dbReference type="Gene3D" id="1.20.1090.10">
    <property type="entry name" value="Dehydroquinate synthase-like - alpha domain"/>
    <property type="match status" value="1"/>
</dbReference>
<comment type="cofactor">
    <cofactor evidence="3">
        <name>Zn(2+)</name>
        <dbReference type="ChEBI" id="CHEBI:29105"/>
    </cofactor>
    <text evidence="3">Binds 1 zinc ion per subunit.</text>
</comment>
<keyword evidence="3" id="KW-0862">Zinc</keyword>
<dbReference type="InterPro" id="IPR001670">
    <property type="entry name" value="ADH_Fe/GldA"/>
</dbReference>
<feature type="binding site" evidence="4">
    <location>
        <position position="122"/>
    </location>
    <ligand>
        <name>NAD(+)</name>
        <dbReference type="ChEBI" id="CHEBI:57540"/>
    </ligand>
</feature>
<feature type="binding site" evidence="4">
    <location>
        <begin position="89"/>
        <end position="93"/>
    </location>
    <ligand>
        <name>NAD(+)</name>
        <dbReference type="ChEBI" id="CHEBI:57540"/>
    </ligand>
</feature>
<dbReference type="Proteomes" id="UP000295496">
    <property type="component" value="Unassembled WGS sequence"/>
</dbReference>
<dbReference type="PANTHER" id="PTHR43616:SF3">
    <property type="entry name" value="HYDROXYCARBOXYLATE DEHYDROGENASE A"/>
    <property type="match status" value="1"/>
</dbReference>
<dbReference type="SUPFAM" id="SSF56796">
    <property type="entry name" value="Dehydroquinate synthase-like"/>
    <property type="match status" value="1"/>
</dbReference>
<feature type="binding site" evidence="3">
    <location>
        <position position="268"/>
    </location>
    <ligand>
        <name>glycerol</name>
        <dbReference type="ChEBI" id="CHEBI:17754"/>
    </ligand>
</feature>
<dbReference type="AlphaFoldDB" id="A0A4R1L587"/>
<dbReference type="Gene3D" id="3.40.50.1970">
    <property type="match status" value="1"/>
</dbReference>
<name>A0A4R1L587_9PAST</name>
<keyword evidence="7" id="KW-1185">Reference proteome</keyword>